<comment type="subcellular location">
    <subcellularLocation>
        <location evidence="1">Cell outer membrane</location>
    </subcellularLocation>
</comment>
<feature type="signal peptide" evidence="5">
    <location>
        <begin position="1"/>
        <end position="19"/>
    </location>
</feature>
<dbReference type="PANTHER" id="PTHR30329">
    <property type="entry name" value="STATOR ELEMENT OF FLAGELLAR MOTOR COMPLEX"/>
    <property type="match status" value="1"/>
</dbReference>
<proteinExistence type="predicted"/>
<dbReference type="Pfam" id="PF00691">
    <property type="entry name" value="OmpA"/>
    <property type="match status" value="1"/>
</dbReference>
<evidence type="ECO:0000313" key="8">
    <source>
        <dbReference type="Proteomes" id="UP001321520"/>
    </source>
</evidence>
<dbReference type="Gene3D" id="3.30.1330.60">
    <property type="entry name" value="OmpA-like domain"/>
    <property type="match status" value="1"/>
</dbReference>
<dbReference type="InterPro" id="IPR050330">
    <property type="entry name" value="Bact_OuterMem_StrucFunc"/>
</dbReference>
<dbReference type="InterPro" id="IPR006664">
    <property type="entry name" value="OMP_bac"/>
</dbReference>
<sequence length="163" mass="17746">MLKSVKTGLGLACVLAVMAGCSNTDTTGSSEQVAGQVDNNLVEETTTVVDIEEVPMAPLENVVYFDFDQSLLKPETRELLILHADRMRGTTNPVRLEGHADELGTREYNLALGERRANAVRDFLVLQGVDGANLEVISYGEERPAEIGSSEAVRAMNRRVVIN</sequence>
<organism evidence="7 8">
    <name type="scientific">Microbulbifer spongiae</name>
    <dbReference type="NCBI Taxonomy" id="2944933"/>
    <lineage>
        <taxon>Bacteria</taxon>
        <taxon>Pseudomonadati</taxon>
        <taxon>Pseudomonadota</taxon>
        <taxon>Gammaproteobacteria</taxon>
        <taxon>Cellvibrionales</taxon>
        <taxon>Microbulbiferaceae</taxon>
        <taxon>Microbulbifer</taxon>
    </lineage>
</organism>
<dbReference type="InterPro" id="IPR006665">
    <property type="entry name" value="OmpA-like"/>
</dbReference>
<dbReference type="Proteomes" id="UP001321520">
    <property type="component" value="Chromosome"/>
</dbReference>
<dbReference type="PRINTS" id="PR01021">
    <property type="entry name" value="OMPADOMAIN"/>
</dbReference>
<feature type="domain" description="OmpA-like" evidence="6">
    <location>
        <begin position="52"/>
        <end position="163"/>
    </location>
</feature>
<keyword evidence="3" id="KW-0998">Cell outer membrane</keyword>
<keyword evidence="8" id="KW-1185">Reference proteome</keyword>
<accession>A0ABY9E9Y0</accession>
<keyword evidence="2 4" id="KW-0472">Membrane</keyword>
<evidence type="ECO:0000256" key="2">
    <source>
        <dbReference type="ARBA" id="ARBA00023136"/>
    </source>
</evidence>
<dbReference type="PROSITE" id="PS51257">
    <property type="entry name" value="PROKAR_LIPOPROTEIN"/>
    <property type="match status" value="1"/>
</dbReference>
<evidence type="ECO:0000256" key="4">
    <source>
        <dbReference type="PROSITE-ProRule" id="PRU00473"/>
    </source>
</evidence>
<name>A0ABY9E9Y0_9GAMM</name>
<dbReference type="CDD" id="cd07185">
    <property type="entry name" value="OmpA_C-like"/>
    <property type="match status" value="1"/>
</dbReference>
<evidence type="ECO:0000259" key="6">
    <source>
        <dbReference type="PROSITE" id="PS51123"/>
    </source>
</evidence>
<gene>
    <name evidence="7" type="ORF">M8T91_14760</name>
</gene>
<dbReference type="SUPFAM" id="SSF103088">
    <property type="entry name" value="OmpA-like"/>
    <property type="match status" value="1"/>
</dbReference>
<feature type="chain" id="PRO_5046055550" evidence="5">
    <location>
        <begin position="20"/>
        <end position="163"/>
    </location>
</feature>
<reference evidence="7 8" key="1">
    <citation type="submission" date="2022-05" db="EMBL/GenBank/DDBJ databases">
        <title>Microbulbifer sp. nov., isolated from sponge.</title>
        <authorList>
            <person name="Gao L."/>
        </authorList>
    </citation>
    <scope>NUCLEOTIDE SEQUENCE [LARGE SCALE GENOMIC DNA]</scope>
    <source>
        <strain evidence="7 8">MI-G</strain>
    </source>
</reference>
<evidence type="ECO:0000256" key="3">
    <source>
        <dbReference type="ARBA" id="ARBA00023237"/>
    </source>
</evidence>
<keyword evidence="5" id="KW-0732">Signal</keyword>
<dbReference type="EMBL" id="CP098023">
    <property type="protein sequence ID" value="WKD49142.1"/>
    <property type="molecule type" value="Genomic_DNA"/>
</dbReference>
<dbReference type="PROSITE" id="PS51123">
    <property type="entry name" value="OMPA_2"/>
    <property type="match status" value="1"/>
</dbReference>
<protein>
    <submittedName>
        <fullName evidence="7">OmpA family protein</fullName>
    </submittedName>
</protein>
<dbReference type="InterPro" id="IPR006690">
    <property type="entry name" value="OMPA-like_CS"/>
</dbReference>
<evidence type="ECO:0000313" key="7">
    <source>
        <dbReference type="EMBL" id="WKD49142.1"/>
    </source>
</evidence>
<dbReference type="RefSeq" id="WP_301414930.1">
    <property type="nucleotide sequence ID" value="NZ_CP098023.1"/>
</dbReference>
<evidence type="ECO:0000256" key="5">
    <source>
        <dbReference type="SAM" id="SignalP"/>
    </source>
</evidence>
<evidence type="ECO:0000256" key="1">
    <source>
        <dbReference type="ARBA" id="ARBA00004442"/>
    </source>
</evidence>
<dbReference type="PANTHER" id="PTHR30329:SF21">
    <property type="entry name" value="LIPOPROTEIN YIAD-RELATED"/>
    <property type="match status" value="1"/>
</dbReference>
<dbReference type="InterPro" id="IPR036737">
    <property type="entry name" value="OmpA-like_sf"/>
</dbReference>
<dbReference type="PROSITE" id="PS01068">
    <property type="entry name" value="OMPA_1"/>
    <property type="match status" value="1"/>
</dbReference>